<evidence type="ECO:0000256" key="2">
    <source>
        <dbReference type="ARBA" id="ARBA00022898"/>
    </source>
</evidence>
<dbReference type="Pfam" id="PF00202">
    <property type="entry name" value="Aminotran_3"/>
    <property type="match status" value="1"/>
</dbReference>
<accession>X1G866</accession>
<dbReference type="GO" id="GO:0030170">
    <property type="term" value="F:pyridoxal phosphate binding"/>
    <property type="evidence" value="ECO:0007669"/>
    <property type="project" value="InterPro"/>
</dbReference>
<dbReference type="InterPro" id="IPR015424">
    <property type="entry name" value="PyrdxlP-dep_Trfase"/>
</dbReference>
<name>X1G866_9ZZZZ</name>
<proteinExistence type="predicted"/>
<dbReference type="InterPro" id="IPR015421">
    <property type="entry name" value="PyrdxlP-dep_Trfase_major"/>
</dbReference>
<evidence type="ECO:0000313" key="3">
    <source>
        <dbReference type="EMBL" id="GAH54086.1"/>
    </source>
</evidence>
<dbReference type="GO" id="GO:0008483">
    <property type="term" value="F:transaminase activity"/>
    <property type="evidence" value="ECO:0007669"/>
    <property type="project" value="InterPro"/>
</dbReference>
<dbReference type="SUPFAM" id="SSF53383">
    <property type="entry name" value="PLP-dependent transferases"/>
    <property type="match status" value="1"/>
</dbReference>
<dbReference type="AlphaFoldDB" id="X1G866"/>
<gene>
    <name evidence="3" type="ORF">S03H2_32196</name>
</gene>
<sequence length="226" mass="24462">ESGANPVRPGFNKEVEELCHENKALLISDEVVCAFRLHMGGGQAYYGYEPDLSVFGKIIGHGYPSAAAIGGKEEYMKFCAAGVGGGKRAYSGGTLAANPLTCAAAYHAIKLVEETGATEKAGKAGTRLANGLNKVFEKYELPWFSYNLGGTVHFHTSCLFGLSFDIPDQVGQLPSRKKFMEHMGAALVDQEIISVAGSRFYMCILHSDELIDQTVNKIEEICKKIE</sequence>
<evidence type="ECO:0000256" key="1">
    <source>
        <dbReference type="ARBA" id="ARBA00001933"/>
    </source>
</evidence>
<evidence type="ECO:0008006" key="4">
    <source>
        <dbReference type="Google" id="ProtNLM"/>
    </source>
</evidence>
<feature type="non-terminal residue" evidence="3">
    <location>
        <position position="1"/>
    </location>
</feature>
<dbReference type="InterPro" id="IPR015422">
    <property type="entry name" value="PyrdxlP-dep_Trfase_small"/>
</dbReference>
<reference evidence="3" key="1">
    <citation type="journal article" date="2014" name="Front. Microbiol.">
        <title>High frequency of phylogenetically diverse reductive dehalogenase-homologous genes in deep subseafloor sedimentary metagenomes.</title>
        <authorList>
            <person name="Kawai M."/>
            <person name="Futagami T."/>
            <person name="Toyoda A."/>
            <person name="Takaki Y."/>
            <person name="Nishi S."/>
            <person name="Hori S."/>
            <person name="Arai W."/>
            <person name="Tsubouchi T."/>
            <person name="Morono Y."/>
            <person name="Uchiyama I."/>
            <person name="Ito T."/>
            <person name="Fujiyama A."/>
            <person name="Inagaki F."/>
            <person name="Takami H."/>
        </authorList>
    </citation>
    <scope>NUCLEOTIDE SEQUENCE</scope>
    <source>
        <strain evidence="3">Expedition CK06-06</strain>
    </source>
</reference>
<comment type="cofactor">
    <cofactor evidence="1">
        <name>pyridoxal 5'-phosphate</name>
        <dbReference type="ChEBI" id="CHEBI:597326"/>
    </cofactor>
</comment>
<dbReference type="Gene3D" id="3.90.1150.10">
    <property type="entry name" value="Aspartate Aminotransferase, domain 1"/>
    <property type="match status" value="1"/>
</dbReference>
<comment type="caution">
    <text evidence="3">The sequence shown here is derived from an EMBL/GenBank/DDBJ whole genome shotgun (WGS) entry which is preliminary data.</text>
</comment>
<dbReference type="EMBL" id="BARU01019552">
    <property type="protein sequence ID" value="GAH54086.1"/>
    <property type="molecule type" value="Genomic_DNA"/>
</dbReference>
<dbReference type="PANTHER" id="PTHR43713:SF3">
    <property type="entry name" value="GLUTAMATE-1-SEMIALDEHYDE 2,1-AMINOMUTASE 1, CHLOROPLASTIC-RELATED"/>
    <property type="match status" value="1"/>
</dbReference>
<protein>
    <recommendedName>
        <fullName evidence="4">Aminotransferase class III-fold pyridoxal phosphate-dependent enzyme</fullName>
    </recommendedName>
</protein>
<dbReference type="PANTHER" id="PTHR43713">
    <property type="entry name" value="GLUTAMATE-1-SEMIALDEHYDE 2,1-AMINOMUTASE"/>
    <property type="match status" value="1"/>
</dbReference>
<dbReference type="InterPro" id="IPR005814">
    <property type="entry name" value="Aminotrans_3"/>
</dbReference>
<organism evidence="3">
    <name type="scientific">marine sediment metagenome</name>
    <dbReference type="NCBI Taxonomy" id="412755"/>
    <lineage>
        <taxon>unclassified sequences</taxon>
        <taxon>metagenomes</taxon>
        <taxon>ecological metagenomes</taxon>
    </lineage>
</organism>
<dbReference type="Gene3D" id="3.40.640.10">
    <property type="entry name" value="Type I PLP-dependent aspartate aminotransferase-like (Major domain)"/>
    <property type="match status" value="1"/>
</dbReference>
<keyword evidence="2" id="KW-0663">Pyridoxal phosphate</keyword>